<dbReference type="STRING" id="1051890.A0A3N4LG23"/>
<dbReference type="EMBL" id="ML121558">
    <property type="protein sequence ID" value="RPB21676.1"/>
    <property type="molecule type" value="Genomic_DNA"/>
</dbReference>
<feature type="compositionally biased region" description="Acidic residues" evidence="9">
    <location>
        <begin position="958"/>
        <end position="976"/>
    </location>
</feature>
<comment type="similarity">
    <text evidence="7">Belongs to the SMC family.</text>
</comment>
<dbReference type="PIRSF" id="PIRSF005719">
    <property type="entry name" value="SMC"/>
    <property type="match status" value="1"/>
</dbReference>
<dbReference type="GO" id="GO:0051301">
    <property type="term" value="P:cell division"/>
    <property type="evidence" value="ECO:0007669"/>
    <property type="project" value="UniProtKB-KW"/>
</dbReference>
<evidence type="ECO:0000256" key="2">
    <source>
        <dbReference type="ARBA" id="ARBA00022618"/>
    </source>
</evidence>
<gene>
    <name evidence="11" type="ORF">L211DRAFT_889167</name>
</gene>
<keyword evidence="2" id="KW-0132">Cell division</keyword>
<evidence type="ECO:0000313" key="12">
    <source>
        <dbReference type="Proteomes" id="UP000267821"/>
    </source>
</evidence>
<dbReference type="FunCoup" id="A0A3N4LG23">
    <property type="interactions" value="705"/>
</dbReference>
<evidence type="ECO:0000256" key="6">
    <source>
        <dbReference type="ARBA" id="ARBA00023306"/>
    </source>
</evidence>
<dbReference type="InterPro" id="IPR024704">
    <property type="entry name" value="SMC"/>
</dbReference>
<dbReference type="InterPro" id="IPR003395">
    <property type="entry name" value="RecF/RecN/SMC_N"/>
</dbReference>
<dbReference type="Proteomes" id="UP000267821">
    <property type="component" value="Unassembled WGS sequence"/>
</dbReference>
<dbReference type="InParanoid" id="A0A3N4LG23"/>
<feature type="coiled-coil region" evidence="8">
    <location>
        <begin position="835"/>
        <end position="904"/>
    </location>
</feature>
<evidence type="ECO:0000256" key="9">
    <source>
        <dbReference type="SAM" id="MobiDB-lite"/>
    </source>
</evidence>
<dbReference type="SUPFAM" id="SSF75553">
    <property type="entry name" value="Smc hinge domain"/>
    <property type="match status" value="1"/>
</dbReference>
<keyword evidence="6" id="KW-0131">Cell cycle</keyword>
<feature type="region of interest" description="Disordered" evidence="9">
    <location>
        <begin position="947"/>
        <end position="977"/>
    </location>
</feature>
<accession>A0A3N4LG23</accession>
<dbReference type="Gene3D" id="3.30.70.1620">
    <property type="match status" value="1"/>
</dbReference>
<feature type="coiled-coil region" evidence="8">
    <location>
        <begin position="664"/>
        <end position="775"/>
    </location>
</feature>
<feature type="coiled-coil region" evidence="8">
    <location>
        <begin position="193"/>
        <end position="301"/>
    </location>
</feature>
<dbReference type="SUPFAM" id="SSF52540">
    <property type="entry name" value="P-loop containing nucleoside triphosphate hydrolases"/>
    <property type="match status" value="1"/>
</dbReference>
<feature type="coiled-coil region" evidence="8">
    <location>
        <begin position="330"/>
        <end position="357"/>
    </location>
</feature>
<proteinExistence type="inferred from homology"/>
<keyword evidence="12" id="KW-1185">Reference proteome</keyword>
<feature type="compositionally biased region" description="Polar residues" evidence="9">
    <location>
        <begin position="44"/>
        <end position="54"/>
    </location>
</feature>
<evidence type="ECO:0000256" key="1">
    <source>
        <dbReference type="ARBA" id="ARBA00004123"/>
    </source>
</evidence>
<dbReference type="Gene3D" id="1.20.1060.20">
    <property type="match status" value="1"/>
</dbReference>
<dbReference type="InterPro" id="IPR010935">
    <property type="entry name" value="SMC_hinge"/>
</dbReference>
<evidence type="ECO:0000313" key="11">
    <source>
        <dbReference type="EMBL" id="RPB21676.1"/>
    </source>
</evidence>
<feature type="domain" description="SMC hinge" evidence="10">
    <location>
        <begin position="514"/>
        <end position="630"/>
    </location>
</feature>
<evidence type="ECO:0000256" key="5">
    <source>
        <dbReference type="ARBA" id="ARBA00023242"/>
    </source>
</evidence>
<feature type="region of interest" description="Disordered" evidence="9">
    <location>
        <begin position="39"/>
        <end position="80"/>
    </location>
</feature>
<evidence type="ECO:0000256" key="3">
    <source>
        <dbReference type="ARBA" id="ARBA00022776"/>
    </source>
</evidence>
<comment type="subcellular location">
    <subcellularLocation>
        <location evidence="1 7">Nucleus</location>
    </subcellularLocation>
</comment>
<dbReference type="Gene3D" id="3.40.50.300">
    <property type="entry name" value="P-loop containing nucleotide triphosphate hydrolases"/>
    <property type="match status" value="2"/>
</dbReference>
<sequence>MDAISFVLGIKSSHLRSTHLRDLIYRGRVLRTDIEADKAHATAGPSSSAPQPNGASPPPGDIDDEEDESTQRSSRNDPKTAWVMAVYENDELVEQQWKRTITPTGGSEYRINNRSVSANQYNAALEEENILIKAKNFLVFQGDVEAIASQQPKDLTRMIEQVSGSLEHKAEYDRLKIEAEKTAETSAFNLNRRRAINAEIKQYQEQKKEAENYATKADERDEAIVTHVLWKLYHLQEAIENNRVQIEKEQAELKELNRTHAKYTQKLDDAKREQAKVLRGVSQTERNIKSKERELEEKETSLVPVDEKISIASKKLKNYATRISEIGRDKESESARVDDLKKQLSAVEKAQQKFEVEQMALAEQTGAALSDKDLAEYNKLRERVNTKTAGEQIKIDNLTRQKRTDEETVNGLKSKVEATRYTLAKLEEELDGMNERRVQLTNLISQVMGDLENKKKEYNAIQSERRRQAQKHLELEEKLAECAAALLEVDDGRQQNQKQVQMRETIATLKRIFPGVKGRISDLCKPSLKKYNDAVSTVLGRHFDAIVVDTDKTAKDCIDYLRQQKLGQATFYPLETIQIKPINSNLKGMHRGMRMAIDTIEFDASVERAMQYACGNSIVCDDLAVAKYICYERGVEVRAVTLDGTVIHKGGLMTGGYVKGAGQRRFEDQEVEALRRLKENLLAQIEALPNKNGRKGVQEETLQGELTGLEQQLEYLRGELKVLQRDLTAKTKEMGHTSIHLNSVVPKYQEAEAALQGLQAKLKELQDVVSEAEDNIFEDFCRRLRYDNIRTYEQRQGSLQAEFAQKKLEFARHRGKLESQLAFETQRLASTTERISVLENSAKRDQRTINELEAEKESIQSKLDELSEELDKLRQELMQKQSVAEKHAEKVNELRREVAKRNDELKGGGKTISGLTSEIERFSAERYAVFRRCKLEEIEIPLQEGSRTLEQLPGDATLQEDEERDPDAMDVDEEDPTSSLIRPVTIQDYGIIPDFENLDDDLKASSDDSIEDTLLEKIKSLTSELGRMAPNMKAIDRLEGVELRLAETEAEFEKSKTEARLAKEKFNEIKAKRSRIFNDAFKHMKEQIESVYKELTRSPNYPLGGSANLDGEEDDDNGNGLAEAEPYLDGVRFHAIPPGKRFRTMDLLSGGEKTMAALALLFAVHSYRPSPFFVLDEVDAALDNANVARIRDYIRRHAGPGTQFVVISLKAGLFQGSQSLVGIYRDQVECSSRSLTLDVR</sequence>
<dbReference type="SUPFAM" id="SSF57997">
    <property type="entry name" value="Tropomyosin"/>
    <property type="match status" value="1"/>
</dbReference>
<dbReference type="SMART" id="SM00968">
    <property type="entry name" value="SMC_hinge"/>
    <property type="match status" value="1"/>
</dbReference>
<dbReference type="Pfam" id="PF06470">
    <property type="entry name" value="SMC_hinge"/>
    <property type="match status" value="1"/>
</dbReference>
<dbReference type="GO" id="GO:0003677">
    <property type="term" value="F:DNA binding"/>
    <property type="evidence" value="ECO:0007669"/>
    <property type="project" value="TreeGrafter"/>
</dbReference>
<dbReference type="GO" id="GO:0005524">
    <property type="term" value="F:ATP binding"/>
    <property type="evidence" value="ECO:0007669"/>
    <property type="project" value="InterPro"/>
</dbReference>
<dbReference type="AlphaFoldDB" id="A0A3N4LG23"/>
<evidence type="ECO:0000256" key="4">
    <source>
        <dbReference type="ARBA" id="ARBA00023054"/>
    </source>
</evidence>
<feature type="coiled-coil region" evidence="8">
    <location>
        <begin position="395"/>
        <end position="478"/>
    </location>
</feature>
<dbReference type="InterPro" id="IPR036277">
    <property type="entry name" value="SMC_hinge_sf"/>
</dbReference>
<protein>
    <recommendedName>
        <fullName evidence="7">Structural maintenance of chromosomes protein</fullName>
    </recommendedName>
</protein>
<reference evidence="11 12" key="1">
    <citation type="journal article" date="2018" name="Nat. Ecol. Evol.">
        <title>Pezizomycetes genomes reveal the molecular basis of ectomycorrhizal truffle lifestyle.</title>
        <authorList>
            <person name="Murat C."/>
            <person name="Payen T."/>
            <person name="Noel B."/>
            <person name="Kuo A."/>
            <person name="Morin E."/>
            <person name="Chen J."/>
            <person name="Kohler A."/>
            <person name="Krizsan K."/>
            <person name="Balestrini R."/>
            <person name="Da Silva C."/>
            <person name="Montanini B."/>
            <person name="Hainaut M."/>
            <person name="Levati E."/>
            <person name="Barry K.W."/>
            <person name="Belfiori B."/>
            <person name="Cichocki N."/>
            <person name="Clum A."/>
            <person name="Dockter R.B."/>
            <person name="Fauchery L."/>
            <person name="Guy J."/>
            <person name="Iotti M."/>
            <person name="Le Tacon F."/>
            <person name="Lindquist E.A."/>
            <person name="Lipzen A."/>
            <person name="Malagnac F."/>
            <person name="Mello A."/>
            <person name="Molinier V."/>
            <person name="Miyauchi S."/>
            <person name="Poulain J."/>
            <person name="Riccioni C."/>
            <person name="Rubini A."/>
            <person name="Sitrit Y."/>
            <person name="Splivallo R."/>
            <person name="Traeger S."/>
            <person name="Wang M."/>
            <person name="Zifcakova L."/>
            <person name="Wipf D."/>
            <person name="Zambonelli A."/>
            <person name="Paolocci F."/>
            <person name="Nowrousian M."/>
            <person name="Ottonello S."/>
            <person name="Baldrian P."/>
            <person name="Spatafora J.W."/>
            <person name="Henrissat B."/>
            <person name="Nagy L.G."/>
            <person name="Aury J.M."/>
            <person name="Wincker P."/>
            <person name="Grigoriev I.V."/>
            <person name="Bonfante P."/>
            <person name="Martin F.M."/>
        </authorList>
    </citation>
    <scope>NUCLEOTIDE SEQUENCE [LARGE SCALE GENOMIC DNA]</scope>
    <source>
        <strain evidence="11 12">ATCC MYA-4762</strain>
    </source>
</reference>
<evidence type="ECO:0000256" key="7">
    <source>
        <dbReference type="PIRNR" id="PIRNR005719"/>
    </source>
</evidence>
<evidence type="ECO:0000259" key="10">
    <source>
        <dbReference type="SMART" id="SM00968"/>
    </source>
</evidence>
<name>A0A3N4LG23_9PEZI</name>
<dbReference type="Pfam" id="PF02463">
    <property type="entry name" value="SMC_N"/>
    <property type="match status" value="1"/>
</dbReference>
<dbReference type="GO" id="GO:0005634">
    <property type="term" value="C:nucleus"/>
    <property type="evidence" value="ECO:0007669"/>
    <property type="project" value="UniProtKB-SubCell"/>
</dbReference>
<keyword evidence="5 7" id="KW-0539">Nucleus</keyword>
<keyword evidence="4 8" id="KW-0175">Coiled coil</keyword>
<keyword evidence="3" id="KW-0498">Mitosis</keyword>
<dbReference type="InterPro" id="IPR027417">
    <property type="entry name" value="P-loop_NTPase"/>
</dbReference>
<dbReference type="GO" id="GO:0007062">
    <property type="term" value="P:sister chromatid cohesion"/>
    <property type="evidence" value="ECO:0007669"/>
    <property type="project" value="TreeGrafter"/>
</dbReference>
<dbReference type="GO" id="GO:0008278">
    <property type="term" value="C:cohesin complex"/>
    <property type="evidence" value="ECO:0007669"/>
    <property type="project" value="TreeGrafter"/>
</dbReference>
<dbReference type="OrthoDB" id="5575062at2759"/>
<organism evidence="11 12">
    <name type="scientific">Terfezia boudieri ATCC MYA-4762</name>
    <dbReference type="NCBI Taxonomy" id="1051890"/>
    <lineage>
        <taxon>Eukaryota</taxon>
        <taxon>Fungi</taxon>
        <taxon>Dikarya</taxon>
        <taxon>Ascomycota</taxon>
        <taxon>Pezizomycotina</taxon>
        <taxon>Pezizomycetes</taxon>
        <taxon>Pezizales</taxon>
        <taxon>Pezizaceae</taxon>
        <taxon>Terfezia</taxon>
    </lineage>
</organism>
<feature type="coiled-coil region" evidence="8">
    <location>
        <begin position="1031"/>
        <end position="1065"/>
    </location>
</feature>
<dbReference type="GO" id="GO:0016887">
    <property type="term" value="F:ATP hydrolysis activity"/>
    <property type="evidence" value="ECO:0007669"/>
    <property type="project" value="InterPro"/>
</dbReference>
<dbReference type="PANTHER" id="PTHR18937:SF12">
    <property type="entry name" value="STRUCTURAL MAINTENANCE OF CHROMOSOMES PROTEIN"/>
    <property type="match status" value="1"/>
</dbReference>
<evidence type="ECO:0000256" key="8">
    <source>
        <dbReference type="SAM" id="Coils"/>
    </source>
</evidence>
<dbReference type="PANTHER" id="PTHR18937">
    <property type="entry name" value="STRUCTURAL MAINTENANCE OF CHROMOSOMES SMC FAMILY MEMBER"/>
    <property type="match status" value="1"/>
</dbReference>
<dbReference type="Gene3D" id="1.10.287.2610">
    <property type="match status" value="1"/>
</dbReference>